<feature type="transmembrane region" description="Helical" evidence="1">
    <location>
        <begin position="123"/>
        <end position="140"/>
    </location>
</feature>
<feature type="transmembrane region" description="Helical" evidence="1">
    <location>
        <begin position="75"/>
        <end position="93"/>
    </location>
</feature>
<feature type="transmembrane region" description="Helical" evidence="1">
    <location>
        <begin position="276"/>
        <end position="295"/>
    </location>
</feature>
<feature type="transmembrane region" description="Helical" evidence="1">
    <location>
        <begin position="224"/>
        <end position="243"/>
    </location>
</feature>
<proteinExistence type="predicted"/>
<evidence type="ECO:0000313" key="2">
    <source>
        <dbReference type="EMBL" id="QKF51384.1"/>
    </source>
</evidence>
<feature type="transmembrane region" description="Helical" evidence="1">
    <location>
        <begin position="7"/>
        <end position="28"/>
    </location>
</feature>
<name>A0A6M8M8E0_9PSED</name>
<feature type="transmembrane region" description="Helical" evidence="1">
    <location>
        <begin position="198"/>
        <end position="218"/>
    </location>
</feature>
<evidence type="ECO:0000256" key="1">
    <source>
        <dbReference type="SAM" id="Phobius"/>
    </source>
</evidence>
<accession>A0A6M8M8E0</accession>
<sequence>MTKSIPLGLTTLILFVFSNAMMMNYITYKQNVDLAPIVLASVASLASIIIALPLFLFNRAPLLTAVYSKKLIKPYLWITLFTFTCWTSGYTALLNLNPAAFAAIALSVSALIMALTDVQKPGRLGIVGFMLKLGTVWVLSTSYSSVIQGAGLHDDYELETGVTFSITCGISLYLIGLITKRLNDLGQPFHKILARRSLFAFLVCATIGLLDGALVTIVSEAPQLAALTVLFLFLMQSALVLSIRTISQPILTVGFAGTAVYTLIAQLAFFQQSVDSLMVITILGNALGLVLMSFVQTRSKLTCQR</sequence>
<feature type="transmembrane region" description="Helical" evidence="1">
    <location>
        <begin position="250"/>
        <end position="270"/>
    </location>
</feature>
<dbReference type="AlphaFoldDB" id="A0A6M8M8E0"/>
<keyword evidence="1" id="KW-0812">Transmembrane</keyword>
<feature type="transmembrane region" description="Helical" evidence="1">
    <location>
        <begin position="160"/>
        <end position="178"/>
    </location>
</feature>
<keyword evidence="3" id="KW-1185">Reference proteome</keyword>
<dbReference type="RefSeq" id="WP_172610752.1">
    <property type="nucleotide sequence ID" value="NZ_CP053746.1"/>
</dbReference>
<dbReference type="Proteomes" id="UP000501989">
    <property type="component" value="Chromosome"/>
</dbReference>
<organism evidence="2 3">
    <name type="scientific">Pseudomonas graminis</name>
    <dbReference type="NCBI Taxonomy" id="158627"/>
    <lineage>
        <taxon>Bacteria</taxon>
        <taxon>Pseudomonadati</taxon>
        <taxon>Pseudomonadota</taxon>
        <taxon>Gammaproteobacteria</taxon>
        <taxon>Pseudomonadales</taxon>
        <taxon>Pseudomonadaceae</taxon>
        <taxon>Pseudomonas</taxon>
    </lineage>
</organism>
<gene>
    <name evidence="2" type="ORF">FX982_02345</name>
</gene>
<feature type="transmembrane region" description="Helical" evidence="1">
    <location>
        <begin position="99"/>
        <end position="116"/>
    </location>
</feature>
<dbReference type="KEGG" id="pgg:FX982_02345"/>
<keyword evidence="1" id="KW-0472">Membrane</keyword>
<feature type="transmembrane region" description="Helical" evidence="1">
    <location>
        <begin position="34"/>
        <end position="55"/>
    </location>
</feature>
<keyword evidence="1" id="KW-1133">Transmembrane helix</keyword>
<evidence type="ECO:0000313" key="3">
    <source>
        <dbReference type="Proteomes" id="UP000501989"/>
    </source>
</evidence>
<reference evidence="3" key="1">
    <citation type="submission" date="2019-12" db="EMBL/GenBank/DDBJ databases">
        <title>Endophytic bacteria associated with Panax ginseng seedlings.</title>
        <authorList>
            <person name="Park J.M."/>
            <person name="Shin R."/>
            <person name="Jo S.H."/>
        </authorList>
    </citation>
    <scope>NUCLEOTIDE SEQUENCE [LARGE SCALE GENOMIC DNA]</scope>
    <source>
        <strain evidence="3">PgKB30</strain>
    </source>
</reference>
<evidence type="ECO:0008006" key="4">
    <source>
        <dbReference type="Google" id="ProtNLM"/>
    </source>
</evidence>
<protein>
    <recommendedName>
        <fullName evidence="4">EamA-like transporter family protein</fullName>
    </recommendedName>
</protein>
<dbReference type="EMBL" id="CP053746">
    <property type="protein sequence ID" value="QKF51384.1"/>
    <property type="molecule type" value="Genomic_DNA"/>
</dbReference>